<evidence type="ECO:0000313" key="1">
    <source>
        <dbReference type="EMBL" id="KAK1142118.1"/>
    </source>
</evidence>
<proteinExistence type="predicted"/>
<protein>
    <submittedName>
        <fullName evidence="1">Uncharacterized protein</fullName>
    </submittedName>
</protein>
<sequence length="336" mass="37635">MASTASSSHSKSLTLSSSHTYTYIHHHPSTSTPLHPRATILFLHGFPSSSYDWRHQITFFTSQGHGVLAPDLLGYGGSSKPVSLDPYRARPMAAEIIEILDHEGLEQVHAVGHDMGCGLLSRLADYYPARLKSCVFLDVPYMNPGARFDLEMVNAMSREVLGYERFGYLGFFVTKEAGELLDRFGESFFTLFYPDDPELWITHVGPTGAMEAWLRSDSRAPLASWITEEEKATHHQIMQGNHSSALNWYRALVGNINVEDELRSGLEPALEMPVLMVSPQPSRLEFPGMEESMSLVARDLTFRRVSTKGHWLQLEANDEVNGLLGDFFKRVDGVDD</sequence>
<name>A0ACC3AWT0_9EURO</name>
<dbReference type="EMBL" id="JAOPJF010000054">
    <property type="protein sequence ID" value="KAK1142118.1"/>
    <property type="molecule type" value="Genomic_DNA"/>
</dbReference>
<accession>A0ACC3AWT0</accession>
<evidence type="ECO:0000313" key="2">
    <source>
        <dbReference type="Proteomes" id="UP001177260"/>
    </source>
</evidence>
<dbReference type="Proteomes" id="UP001177260">
    <property type="component" value="Unassembled WGS sequence"/>
</dbReference>
<organism evidence="1 2">
    <name type="scientific">Aspergillus melleus</name>
    <dbReference type="NCBI Taxonomy" id="138277"/>
    <lineage>
        <taxon>Eukaryota</taxon>
        <taxon>Fungi</taxon>
        <taxon>Dikarya</taxon>
        <taxon>Ascomycota</taxon>
        <taxon>Pezizomycotina</taxon>
        <taxon>Eurotiomycetes</taxon>
        <taxon>Eurotiomycetidae</taxon>
        <taxon>Eurotiales</taxon>
        <taxon>Aspergillaceae</taxon>
        <taxon>Aspergillus</taxon>
        <taxon>Aspergillus subgen. Circumdati</taxon>
    </lineage>
</organism>
<gene>
    <name evidence="1" type="ORF">N8T08_008202</name>
</gene>
<keyword evidence="2" id="KW-1185">Reference proteome</keyword>
<comment type="caution">
    <text evidence="1">The sequence shown here is derived from an EMBL/GenBank/DDBJ whole genome shotgun (WGS) entry which is preliminary data.</text>
</comment>
<reference evidence="1 2" key="1">
    <citation type="journal article" date="2023" name="ACS Omega">
        <title>Identification of the Neoaspergillic Acid Biosynthesis Gene Cluster by Establishing an In Vitro CRISPR-Ribonucleoprotein Genetic System in Aspergillus melleus.</title>
        <authorList>
            <person name="Yuan B."/>
            <person name="Grau M.F."/>
            <person name="Murata R.M."/>
            <person name="Torok T."/>
            <person name="Venkateswaran K."/>
            <person name="Stajich J.E."/>
            <person name="Wang C.C.C."/>
        </authorList>
    </citation>
    <scope>NUCLEOTIDE SEQUENCE [LARGE SCALE GENOMIC DNA]</scope>
    <source>
        <strain evidence="1 2">IMV 1140</strain>
    </source>
</reference>